<protein>
    <recommendedName>
        <fullName evidence="1">non-specific serine/threonine protein kinase</fullName>
        <ecNumber evidence="1">2.7.11.1</ecNumber>
    </recommendedName>
</protein>
<dbReference type="EMBL" id="CP053085">
    <property type="protein sequence ID" value="QJR34293.1"/>
    <property type="molecule type" value="Genomic_DNA"/>
</dbReference>
<sequence>MIDPRLSSALADRYRLEREIGTGGMATVFLAEDVRHRRQVAVKVLRPELSATLGHDRFLREITTTAGLRHPNILPLYDSGEGAGFLFYVMPYVEGESLRDLLARDGQLPIEDALRYADEIANALSYAHGRGVIHRDIKPENILIENGHAIVADFGIAQAVGASADEKLTVAGMAVGTPTYMSPEQASGDVIDARSDLYALGCIVFEMLAGTPPFSGPTAIAVMMRHAIEPVPKLGTLRAAVTRPVTDAIERALAKAPADRFPSVEEWRRALTRASGSHPTATVARAAPAISRPAPTPANALLGRESALVQAVQRVKGGARVLTVTGAGGTGKTRFAIELFAQLQGDFPDGSAFVSIAAVSQASDVIPTVATALGIAEAQGRSALDAIGTVIGGGRTLLLLDNLEQVLESASDIAELVSRCSGVCVITTSRAPLKIGAESELALAPLALPEADATLVDDVMQSPAVMLFVQRAVKVQPTFALTSANSAAVATICVRLDGLPLALELAAARIRILEPAALLKRLDDALDLLTSGDRDLPVRQRTLRATIDWSYSLLDAGEQRLLRRLSVFADGWTLEEMDAVCYTTRERVRSLDELTSLVEKGLVRVVGTGERYLLLETIRAFAAEALQSSGEAEDVQRAHANVFLAFAEAVNTDITGTAQLDAMQRARRDNANMHAAIRWFTREARTAHARTQQAHGSNAPDAVERGLMLCGSLNWFWHIGGQHFTAREAIDALMPMAVGRAPSRGRARALLARGMVSVNTDEMDRGLDEWARALADAIALSDEALMAEAHMCVGYGHLSSGRMDESGRALDEAIAVSQRAQHDFLLSLSMSMKGLLLFISGALDAGFEMLTDARRIQTRIGDYEGGGLALSFLAQMTAAKGEVGRAFELYGQALDSFKRVGDRPELARVHSEIGWTALGAARIPVAREAFRRSLRVYDEVGSARGIGLALTGLAAAEAADGRAERAVTIAAAAEAMTERTGVVVVHPMGPEMGGQVDAARATIGKELLDALVAAGRDMSPGDVLTMIAG</sequence>
<evidence type="ECO:0000256" key="2">
    <source>
        <dbReference type="ARBA" id="ARBA00022527"/>
    </source>
</evidence>
<dbReference type="AlphaFoldDB" id="A0A6M4IHL1"/>
<evidence type="ECO:0000256" key="3">
    <source>
        <dbReference type="ARBA" id="ARBA00022679"/>
    </source>
</evidence>
<keyword evidence="2" id="KW-0723">Serine/threonine-protein kinase</keyword>
<evidence type="ECO:0000256" key="7">
    <source>
        <dbReference type="PROSITE-ProRule" id="PRU10141"/>
    </source>
</evidence>
<dbReference type="CDD" id="cd14014">
    <property type="entry name" value="STKc_PknB_like"/>
    <property type="match status" value="1"/>
</dbReference>
<name>A0A6M4IHL1_9BACT</name>
<dbReference type="KEGG" id="ggr:HKW67_01535"/>
<dbReference type="InterPro" id="IPR008271">
    <property type="entry name" value="Ser/Thr_kinase_AS"/>
</dbReference>
<dbReference type="PRINTS" id="PR00364">
    <property type="entry name" value="DISEASERSIST"/>
</dbReference>
<keyword evidence="3" id="KW-0808">Transferase</keyword>
<dbReference type="Pfam" id="PF25872">
    <property type="entry name" value="HTH_77"/>
    <property type="match status" value="1"/>
</dbReference>
<dbReference type="InterPro" id="IPR058852">
    <property type="entry name" value="HTH_77"/>
</dbReference>
<dbReference type="Pfam" id="PF00931">
    <property type="entry name" value="NB-ARC"/>
    <property type="match status" value="1"/>
</dbReference>
<organism evidence="9 10">
    <name type="scientific">Gemmatimonas groenlandica</name>
    <dbReference type="NCBI Taxonomy" id="2732249"/>
    <lineage>
        <taxon>Bacteria</taxon>
        <taxon>Pseudomonadati</taxon>
        <taxon>Gemmatimonadota</taxon>
        <taxon>Gemmatimonadia</taxon>
        <taxon>Gemmatimonadales</taxon>
        <taxon>Gemmatimonadaceae</taxon>
        <taxon>Gemmatimonas</taxon>
    </lineage>
</organism>
<dbReference type="Gene3D" id="3.30.200.20">
    <property type="entry name" value="Phosphorylase Kinase, domain 1"/>
    <property type="match status" value="1"/>
</dbReference>
<gene>
    <name evidence="9" type="ORF">HKW67_01535</name>
</gene>
<dbReference type="FunFam" id="1.10.510.10:FF:000021">
    <property type="entry name" value="Serine/threonine protein kinase"/>
    <property type="match status" value="1"/>
</dbReference>
<dbReference type="GO" id="GO:0005524">
    <property type="term" value="F:ATP binding"/>
    <property type="evidence" value="ECO:0007669"/>
    <property type="project" value="UniProtKB-UniRule"/>
</dbReference>
<keyword evidence="4 7" id="KW-0547">Nucleotide-binding</keyword>
<dbReference type="Gene3D" id="1.25.40.10">
    <property type="entry name" value="Tetratricopeptide repeat domain"/>
    <property type="match status" value="1"/>
</dbReference>
<dbReference type="InterPro" id="IPR011009">
    <property type="entry name" value="Kinase-like_dom_sf"/>
</dbReference>
<evidence type="ECO:0000256" key="1">
    <source>
        <dbReference type="ARBA" id="ARBA00012513"/>
    </source>
</evidence>
<dbReference type="InterPro" id="IPR017441">
    <property type="entry name" value="Protein_kinase_ATP_BS"/>
</dbReference>
<feature type="binding site" evidence="7">
    <location>
        <position position="43"/>
    </location>
    <ligand>
        <name>ATP</name>
        <dbReference type="ChEBI" id="CHEBI:30616"/>
    </ligand>
</feature>
<proteinExistence type="predicted"/>
<dbReference type="Pfam" id="PF13424">
    <property type="entry name" value="TPR_12"/>
    <property type="match status" value="1"/>
</dbReference>
<dbReference type="Gene3D" id="3.40.50.300">
    <property type="entry name" value="P-loop containing nucleotide triphosphate hydrolases"/>
    <property type="match status" value="1"/>
</dbReference>
<dbReference type="RefSeq" id="WP_171223719.1">
    <property type="nucleotide sequence ID" value="NZ_CP053085.1"/>
</dbReference>
<dbReference type="SUPFAM" id="SSF52540">
    <property type="entry name" value="P-loop containing nucleoside triphosphate hydrolases"/>
    <property type="match status" value="1"/>
</dbReference>
<evidence type="ECO:0000313" key="10">
    <source>
        <dbReference type="Proteomes" id="UP000500938"/>
    </source>
</evidence>
<dbReference type="InterPro" id="IPR002182">
    <property type="entry name" value="NB-ARC"/>
</dbReference>
<dbReference type="GO" id="GO:0004674">
    <property type="term" value="F:protein serine/threonine kinase activity"/>
    <property type="evidence" value="ECO:0007669"/>
    <property type="project" value="UniProtKB-KW"/>
</dbReference>
<dbReference type="InterPro" id="IPR027417">
    <property type="entry name" value="P-loop_NTPase"/>
</dbReference>
<dbReference type="SMART" id="SM00220">
    <property type="entry name" value="S_TKc"/>
    <property type="match status" value="1"/>
</dbReference>
<dbReference type="SUPFAM" id="SSF48452">
    <property type="entry name" value="TPR-like"/>
    <property type="match status" value="1"/>
</dbReference>
<accession>A0A6M4IHL1</accession>
<reference evidence="9 10" key="1">
    <citation type="submission" date="2020-05" db="EMBL/GenBank/DDBJ databases">
        <title>Complete genome sequence of Gemmatimonas greenlandica TET16.</title>
        <authorList>
            <person name="Zeng Y."/>
        </authorList>
    </citation>
    <scope>NUCLEOTIDE SEQUENCE [LARGE SCALE GENOMIC DNA]</scope>
    <source>
        <strain evidence="9 10">TET16</strain>
    </source>
</reference>
<evidence type="ECO:0000256" key="6">
    <source>
        <dbReference type="ARBA" id="ARBA00022840"/>
    </source>
</evidence>
<dbReference type="EC" id="2.7.11.1" evidence="1"/>
<dbReference type="PROSITE" id="PS50011">
    <property type="entry name" value="PROTEIN_KINASE_DOM"/>
    <property type="match status" value="1"/>
</dbReference>
<dbReference type="PROSITE" id="PS00108">
    <property type="entry name" value="PROTEIN_KINASE_ST"/>
    <property type="match status" value="1"/>
</dbReference>
<evidence type="ECO:0000313" key="9">
    <source>
        <dbReference type="EMBL" id="QJR34293.1"/>
    </source>
</evidence>
<dbReference type="PROSITE" id="PS00107">
    <property type="entry name" value="PROTEIN_KINASE_ATP"/>
    <property type="match status" value="1"/>
</dbReference>
<dbReference type="InterPro" id="IPR011990">
    <property type="entry name" value="TPR-like_helical_dom_sf"/>
</dbReference>
<keyword evidence="6 7" id="KW-0067">ATP-binding</keyword>
<keyword evidence="10" id="KW-1185">Reference proteome</keyword>
<keyword evidence="5 9" id="KW-0418">Kinase</keyword>
<dbReference type="Proteomes" id="UP000500938">
    <property type="component" value="Chromosome"/>
</dbReference>
<dbReference type="InterPro" id="IPR000719">
    <property type="entry name" value="Prot_kinase_dom"/>
</dbReference>
<dbReference type="PANTHER" id="PTHR47691">
    <property type="entry name" value="REGULATOR-RELATED"/>
    <property type="match status" value="1"/>
</dbReference>
<dbReference type="PANTHER" id="PTHR47691:SF3">
    <property type="entry name" value="HTH-TYPE TRANSCRIPTIONAL REGULATOR RV0890C-RELATED"/>
    <property type="match status" value="1"/>
</dbReference>
<feature type="domain" description="Protein kinase" evidence="8">
    <location>
        <begin position="14"/>
        <end position="281"/>
    </location>
</feature>
<dbReference type="Pfam" id="PF00069">
    <property type="entry name" value="Pkinase"/>
    <property type="match status" value="1"/>
</dbReference>
<dbReference type="SUPFAM" id="SSF56112">
    <property type="entry name" value="Protein kinase-like (PK-like)"/>
    <property type="match status" value="1"/>
</dbReference>
<evidence type="ECO:0000259" key="8">
    <source>
        <dbReference type="PROSITE" id="PS50011"/>
    </source>
</evidence>
<evidence type="ECO:0000256" key="5">
    <source>
        <dbReference type="ARBA" id="ARBA00022777"/>
    </source>
</evidence>
<evidence type="ECO:0000256" key="4">
    <source>
        <dbReference type="ARBA" id="ARBA00022741"/>
    </source>
</evidence>
<dbReference type="Gene3D" id="1.10.510.10">
    <property type="entry name" value="Transferase(Phosphotransferase) domain 1"/>
    <property type="match status" value="1"/>
</dbReference>